<dbReference type="EMBL" id="FRCZ01000005">
    <property type="protein sequence ID" value="SHN23614.1"/>
    <property type="molecule type" value="Genomic_DNA"/>
</dbReference>
<gene>
    <name evidence="2" type="ORF">SAMN05216179_2697</name>
</gene>
<sequence length="198" mass="22524">MLSINHTNNYYIMLIDTPWAGPNTEVRNGPGLKLLNGTEVTYQVIEPFEIKLAVDDAAGDPLQFKTCDIHGPNRTTLFSKRLIELLKQHGVENVQYFDTNVVYEPTGEFYDYKMVNIIGLVKGLNEQESELLISERGTVLDIEKMVFDEEKLEGYKLCRLQEDSMLVVVHRSIKEAIEKAGLTGFLFVTDDEFEPGMI</sequence>
<dbReference type="AlphaFoldDB" id="A0A1M7Q0W4"/>
<dbReference type="Proteomes" id="UP000184184">
    <property type="component" value="Unassembled WGS sequence"/>
</dbReference>
<keyword evidence="3" id="KW-1185">Reference proteome</keyword>
<evidence type="ECO:0000259" key="1">
    <source>
        <dbReference type="Pfam" id="PF07791"/>
    </source>
</evidence>
<reference evidence="2 3" key="1">
    <citation type="submission" date="2016-11" db="EMBL/GenBank/DDBJ databases">
        <authorList>
            <person name="Jaros S."/>
            <person name="Januszkiewicz K."/>
            <person name="Wedrychowicz H."/>
        </authorList>
    </citation>
    <scope>NUCLEOTIDE SEQUENCE [LARGE SCALE GENOMIC DNA]</scope>
    <source>
        <strain evidence="2 3">CGMCC 1.10681</strain>
    </source>
</reference>
<evidence type="ECO:0000313" key="3">
    <source>
        <dbReference type="Proteomes" id="UP000184184"/>
    </source>
</evidence>
<evidence type="ECO:0000313" key="2">
    <source>
        <dbReference type="EMBL" id="SHN23614.1"/>
    </source>
</evidence>
<feature type="domain" description="Immunity MXAN-0049 protein" evidence="1">
    <location>
        <begin position="76"/>
        <end position="187"/>
    </location>
</feature>
<name>A0A1M7Q0W4_9BACI</name>
<accession>A0A1M7Q0W4</accession>
<protein>
    <recommendedName>
        <fullName evidence="1">Immunity MXAN-0049 protein domain-containing protein</fullName>
    </recommendedName>
</protein>
<organism evidence="2 3">
    <name type="scientific">Gracilibacillus kekensis</name>
    <dbReference type="NCBI Taxonomy" id="1027249"/>
    <lineage>
        <taxon>Bacteria</taxon>
        <taxon>Bacillati</taxon>
        <taxon>Bacillota</taxon>
        <taxon>Bacilli</taxon>
        <taxon>Bacillales</taxon>
        <taxon>Bacillaceae</taxon>
        <taxon>Gracilibacillus</taxon>
    </lineage>
</organism>
<dbReference type="InterPro" id="IPR012433">
    <property type="entry name" value="Imm11"/>
</dbReference>
<dbReference type="Pfam" id="PF07791">
    <property type="entry name" value="Imm11"/>
    <property type="match status" value="1"/>
</dbReference>
<proteinExistence type="predicted"/>